<gene>
    <name evidence="1" type="ORF">METZ01_LOCUS276473</name>
</gene>
<name>A0A382KHC2_9ZZZZ</name>
<organism evidence="1">
    <name type="scientific">marine metagenome</name>
    <dbReference type="NCBI Taxonomy" id="408172"/>
    <lineage>
        <taxon>unclassified sequences</taxon>
        <taxon>metagenomes</taxon>
        <taxon>ecological metagenomes</taxon>
    </lineage>
</organism>
<reference evidence="1" key="1">
    <citation type="submission" date="2018-05" db="EMBL/GenBank/DDBJ databases">
        <authorList>
            <person name="Lanie J.A."/>
            <person name="Ng W.-L."/>
            <person name="Kazmierczak K.M."/>
            <person name="Andrzejewski T.M."/>
            <person name="Davidsen T.M."/>
            <person name="Wayne K.J."/>
            <person name="Tettelin H."/>
            <person name="Glass J.I."/>
            <person name="Rusch D."/>
            <person name="Podicherti R."/>
            <person name="Tsui H.-C.T."/>
            <person name="Winkler M.E."/>
        </authorList>
    </citation>
    <scope>NUCLEOTIDE SEQUENCE</scope>
</reference>
<dbReference type="AlphaFoldDB" id="A0A382KHC2"/>
<dbReference type="EMBL" id="UINC01080565">
    <property type="protein sequence ID" value="SVC23619.1"/>
    <property type="molecule type" value="Genomic_DNA"/>
</dbReference>
<proteinExistence type="predicted"/>
<accession>A0A382KHC2</accession>
<sequence>MKFFVCRVLAFKEHSLNYVVIQGDELGGREDVEVASVGLASEEEAEAAIRQLGGTIPGGLYPYLDNFPGERHETVWCWKDERTHGATETFESEEEAMEAWRNDELIFEPPPC</sequence>
<protein>
    <submittedName>
        <fullName evidence="1">Uncharacterized protein</fullName>
    </submittedName>
</protein>
<evidence type="ECO:0000313" key="1">
    <source>
        <dbReference type="EMBL" id="SVC23619.1"/>
    </source>
</evidence>